<name>A0A1H9GF04_9GAMM</name>
<dbReference type="STRING" id="489703.SAMN04488038_10745"/>
<dbReference type="PANTHER" id="PTHR42852:SF18">
    <property type="entry name" value="CHROMOSOME UNDETERMINED SCAFFOLD_47, WHOLE GENOME SHOTGUN SEQUENCE"/>
    <property type="match status" value="1"/>
</dbReference>
<dbReference type="GO" id="GO:0016853">
    <property type="term" value="F:isomerase activity"/>
    <property type="evidence" value="ECO:0007669"/>
    <property type="project" value="UniProtKB-KW"/>
</dbReference>
<sequence>MRRPAPHGLIAALLLAISAILPAQAAELPTALSAYKGKIIYLDFWASWCAPCAQSFPWLNALKSRFGDRLTVLAVNVDEHQADAQRFLEKHPAQFALAYDPKGALADHYQIAGMPSALILGADGRVLHQHSGFREEEIPQYESAITAALGKTP</sequence>
<feature type="chain" id="PRO_5011715156" evidence="1">
    <location>
        <begin position="26"/>
        <end position="153"/>
    </location>
</feature>
<dbReference type="GO" id="GO:0016491">
    <property type="term" value="F:oxidoreductase activity"/>
    <property type="evidence" value="ECO:0007669"/>
    <property type="project" value="InterPro"/>
</dbReference>
<keyword evidence="4" id="KW-1185">Reference proteome</keyword>
<dbReference type="SUPFAM" id="SSF52833">
    <property type="entry name" value="Thioredoxin-like"/>
    <property type="match status" value="1"/>
</dbReference>
<accession>A0A1H9GF04</accession>
<dbReference type="InterPro" id="IPR036249">
    <property type="entry name" value="Thioredoxin-like_sf"/>
</dbReference>
<evidence type="ECO:0000313" key="3">
    <source>
        <dbReference type="EMBL" id="SEQ48623.1"/>
    </source>
</evidence>
<dbReference type="PROSITE" id="PS51352">
    <property type="entry name" value="THIOREDOXIN_2"/>
    <property type="match status" value="1"/>
</dbReference>
<reference evidence="3 4" key="1">
    <citation type="submission" date="2016-10" db="EMBL/GenBank/DDBJ databases">
        <authorList>
            <person name="de Groot N.N."/>
        </authorList>
    </citation>
    <scope>NUCLEOTIDE SEQUENCE [LARGE SCALE GENOMIC DNA]</scope>
    <source>
        <strain evidence="3 4">DSM 25927</strain>
    </source>
</reference>
<dbReference type="Proteomes" id="UP000199233">
    <property type="component" value="Unassembled WGS sequence"/>
</dbReference>
<feature type="domain" description="Thioredoxin" evidence="2">
    <location>
        <begin position="17"/>
        <end position="150"/>
    </location>
</feature>
<evidence type="ECO:0000313" key="4">
    <source>
        <dbReference type="Proteomes" id="UP000199233"/>
    </source>
</evidence>
<dbReference type="Pfam" id="PF08534">
    <property type="entry name" value="Redoxin"/>
    <property type="match status" value="1"/>
</dbReference>
<keyword evidence="1" id="KW-0732">Signal</keyword>
<dbReference type="RefSeq" id="WP_093285256.1">
    <property type="nucleotide sequence ID" value="NZ_FOFS01000007.1"/>
</dbReference>
<dbReference type="AlphaFoldDB" id="A0A1H9GF04"/>
<organism evidence="3 4">
    <name type="scientific">Solimonas aquatica</name>
    <dbReference type="NCBI Taxonomy" id="489703"/>
    <lineage>
        <taxon>Bacteria</taxon>
        <taxon>Pseudomonadati</taxon>
        <taxon>Pseudomonadota</taxon>
        <taxon>Gammaproteobacteria</taxon>
        <taxon>Nevskiales</taxon>
        <taxon>Nevskiaceae</taxon>
        <taxon>Solimonas</taxon>
    </lineage>
</organism>
<dbReference type="PANTHER" id="PTHR42852">
    <property type="entry name" value="THIOL:DISULFIDE INTERCHANGE PROTEIN DSBE"/>
    <property type="match status" value="1"/>
</dbReference>
<evidence type="ECO:0000256" key="1">
    <source>
        <dbReference type="SAM" id="SignalP"/>
    </source>
</evidence>
<dbReference type="CDD" id="cd02966">
    <property type="entry name" value="TlpA_like_family"/>
    <property type="match status" value="1"/>
</dbReference>
<dbReference type="Gene3D" id="3.40.30.10">
    <property type="entry name" value="Glutaredoxin"/>
    <property type="match status" value="1"/>
</dbReference>
<protein>
    <submittedName>
        <fullName evidence="3">Thiol-disulfide isomerase or thioredoxin</fullName>
    </submittedName>
</protein>
<feature type="signal peptide" evidence="1">
    <location>
        <begin position="1"/>
        <end position="25"/>
    </location>
</feature>
<dbReference type="InterPro" id="IPR050553">
    <property type="entry name" value="Thioredoxin_ResA/DsbE_sf"/>
</dbReference>
<evidence type="ECO:0000259" key="2">
    <source>
        <dbReference type="PROSITE" id="PS51352"/>
    </source>
</evidence>
<dbReference type="InterPro" id="IPR013740">
    <property type="entry name" value="Redoxin"/>
</dbReference>
<dbReference type="OrthoDB" id="9799347at2"/>
<dbReference type="InterPro" id="IPR013766">
    <property type="entry name" value="Thioredoxin_domain"/>
</dbReference>
<dbReference type="EMBL" id="FOFS01000007">
    <property type="protein sequence ID" value="SEQ48623.1"/>
    <property type="molecule type" value="Genomic_DNA"/>
</dbReference>
<gene>
    <name evidence="3" type="ORF">SAMN04488038_10745</name>
</gene>
<proteinExistence type="predicted"/>
<keyword evidence="3" id="KW-0413">Isomerase</keyword>